<keyword evidence="1" id="KW-0889">Transcription antitermination</keyword>
<dbReference type="GO" id="GO:0006354">
    <property type="term" value="P:DNA-templated transcription elongation"/>
    <property type="evidence" value="ECO:0007669"/>
    <property type="project" value="InterPro"/>
</dbReference>
<evidence type="ECO:0000313" key="7">
    <source>
        <dbReference type="Proteomes" id="UP000544222"/>
    </source>
</evidence>
<gene>
    <name evidence="6" type="ORF">FHX64_001399</name>
</gene>
<dbReference type="EMBL" id="JACHYB010000001">
    <property type="protein sequence ID" value="MBB3187236.1"/>
    <property type="molecule type" value="Genomic_DNA"/>
</dbReference>
<evidence type="ECO:0000313" key="6">
    <source>
        <dbReference type="EMBL" id="MBB3187236.1"/>
    </source>
</evidence>
<dbReference type="InterPro" id="IPR005824">
    <property type="entry name" value="KOW"/>
</dbReference>
<keyword evidence="7" id="KW-1185">Reference proteome</keyword>
<dbReference type="RefSeq" id="WP_246392327.1">
    <property type="nucleotide sequence ID" value="NZ_JACHYB010000001.1"/>
</dbReference>
<dbReference type="InterPro" id="IPR008991">
    <property type="entry name" value="Translation_prot_SH3-like_sf"/>
</dbReference>
<evidence type="ECO:0000256" key="2">
    <source>
        <dbReference type="ARBA" id="ARBA00023015"/>
    </source>
</evidence>
<evidence type="ECO:0000259" key="4">
    <source>
        <dbReference type="SMART" id="SM00738"/>
    </source>
</evidence>
<dbReference type="InterPro" id="IPR006645">
    <property type="entry name" value="NGN-like_dom"/>
</dbReference>
<dbReference type="Gene3D" id="3.30.70.940">
    <property type="entry name" value="NusG, N-terminal domain"/>
    <property type="match status" value="1"/>
</dbReference>
<protein>
    <submittedName>
        <fullName evidence="6">Transcription antitermination factor NusG</fullName>
    </submittedName>
</protein>
<dbReference type="Pfam" id="PF02357">
    <property type="entry name" value="NusG"/>
    <property type="match status" value="1"/>
</dbReference>
<proteinExistence type="predicted"/>
<feature type="domain" description="NusG-like N-terminal" evidence="4">
    <location>
        <begin position="14"/>
        <end position="111"/>
    </location>
</feature>
<dbReference type="SUPFAM" id="SSF50104">
    <property type="entry name" value="Translation proteins SH3-like domain"/>
    <property type="match status" value="1"/>
</dbReference>
<evidence type="ECO:0000256" key="3">
    <source>
        <dbReference type="ARBA" id="ARBA00023163"/>
    </source>
</evidence>
<dbReference type="SMART" id="SM00739">
    <property type="entry name" value="KOW"/>
    <property type="match status" value="1"/>
</dbReference>
<dbReference type="GO" id="GO:0031564">
    <property type="term" value="P:transcription antitermination"/>
    <property type="evidence" value="ECO:0007669"/>
    <property type="project" value="UniProtKB-KW"/>
</dbReference>
<dbReference type="PANTHER" id="PTHR30265">
    <property type="entry name" value="RHO-INTERACTING TRANSCRIPTION TERMINATION FACTOR NUSG"/>
    <property type="match status" value="1"/>
</dbReference>
<evidence type="ECO:0000256" key="1">
    <source>
        <dbReference type="ARBA" id="ARBA00022814"/>
    </source>
</evidence>
<dbReference type="InterPro" id="IPR043425">
    <property type="entry name" value="NusG-like"/>
</dbReference>
<evidence type="ECO:0000259" key="5">
    <source>
        <dbReference type="SMART" id="SM00739"/>
    </source>
</evidence>
<dbReference type="AlphaFoldDB" id="A0A7W5H2B6"/>
<dbReference type="SUPFAM" id="SSF82679">
    <property type="entry name" value="N-utilization substance G protein NusG, N-terminal domain"/>
    <property type="match status" value="1"/>
</dbReference>
<name>A0A7W5H2B6_9PORP</name>
<reference evidence="6 7" key="1">
    <citation type="submission" date="2020-08" db="EMBL/GenBank/DDBJ databases">
        <title>Genomic Encyclopedia of Type Strains, Phase IV (KMG-IV): sequencing the most valuable type-strain genomes for metagenomic binning, comparative biology and taxonomic classification.</title>
        <authorList>
            <person name="Goeker M."/>
        </authorList>
    </citation>
    <scope>NUCLEOTIDE SEQUENCE [LARGE SCALE GENOMIC DNA]</scope>
    <source>
        <strain evidence="6 7">DSM 27471</strain>
    </source>
</reference>
<organism evidence="6 7">
    <name type="scientific">Microbacter margulisiae</name>
    <dbReference type="NCBI Taxonomy" id="1350067"/>
    <lineage>
        <taxon>Bacteria</taxon>
        <taxon>Pseudomonadati</taxon>
        <taxon>Bacteroidota</taxon>
        <taxon>Bacteroidia</taxon>
        <taxon>Bacteroidales</taxon>
        <taxon>Porphyromonadaceae</taxon>
        <taxon>Microbacter</taxon>
    </lineage>
</organism>
<dbReference type="Proteomes" id="UP000544222">
    <property type="component" value="Unassembled WGS sequence"/>
</dbReference>
<comment type="caution">
    <text evidence="6">The sequence shown here is derived from an EMBL/GenBank/DDBJ whole genome shotgun (WGS) entry which is preliminary data.</text>
</comment>
<dbReference type="CDD" id="cd09895">
    <property type="entry name" value="NGN_SP_UpxY"/>
    <property type="match status" value="1"/>
</dbReference>
<accession>A0A7W5H2B6</accession>
<keyword evidence="3" id="KW-0804">Transcription</keyword>
<keyword evidence="2" id="KW-0805">Transcription regulation</keyword>
<dbReference type="NCBIfam" id="NF033644">
    <property type="entry name" value="antiterm_UpxY"/>
    <property type="match status" value="1"/>
</dbReference>
<dbReference type="InterPro" id="IPR036735">
    <property type="entry name" value="NGN_dom_sf"/>
</dbReference>
<feature type="domain" description="KOW" evidence="5">
    <location>
        <begin position="124"/>
        <end position="151"/>
    </location>
</feature>
<dbReference type="PANTHER" id="PTHR30265:SF4">
    <property type="entry name" value="KOW MOTIF FAMILY PROTEIN, EXPRESSED"/>
    <property type="match status" value="1"/>
</dbReference>
<dbReference type="SMART" id="SM00738">
    <property type="entry name" value="NGN"/>
    <property type="match status" value="1"/>
</dbReference>
<sequence length="178" mass="20260">MQLQKTPMATKIDEPRWYAVYTAPRAEKKVSERFTEADIEHYLALQTVKRRWSDRIKEVIVPVIHGYIFVHIPTADFAKVTKIYGAIAFVRKDGKPVAIPDSQMERFRMMVEYADELVEFSMENFEPGETVKITKGPLAGVIGELVDIKGKHKVMIRLDQFGAALTTVPASFVSKIDE</sequence>